<sequence>NLEESKVGMWITMAGSNSQANAAQITSSVEDSSGDIQAKQEEIARESGAYVLYWGLARKSAACVHLSVKQPYKYLAEWLAGSLSLPFCLVLFGCSARPAGMLHLFDHVFIIGDSGAPSKNDKVSTWS</sequence>
<evidence type="ECO:0000313" key="2">
    <source>
        <dbReference type="Proteomes" id="UP001057452"/>
    </source>
</evidence>
<proteinExistence type="predicted"/>
<gene>
    <name evidence="1" type="ORF">KUCAC02_023751</name>
</gene>
<accession>A0ACB9WHD4</accession>
<dbReference type="Proteomes" id="UP001057452">
    <property type="component" value="Chromosome 22"/>
</dbReference>
<reference evidence="1" key="1">
    <citation type="submission" date="2022-05" db="EMBL/GenBank/DDBJ databases">
        <title>Chromosome-level genome of Chaenocephalus aceratus.</title>
        <authorList>
            <person name="Park H."/>
        </authorList>
    </citation>
    <scope>NUCLEOTIDE SEQUENCE</scope>
    <source>
        <strain evidence="1">KU_202001</strain>
    </source>
</reference>
<name>A0ACB9WHD4_CHAAC</name>
<dbReference type="EMBL" id="CM043806">
    <property type="protein sequence ID" value="KAI4812353.1"/>
    <property type="molecule type" value="Genomic_DNA"/>
</dbReference>
<keyword evidence="2" id="KW-1185">Reference proteome</keyword>
<comment type="caution">
    <text evidence="1">The sequence shown here is derived from an EMBL/GenBank/DDBJ whole genome shotgun (WGS) entry which is preliminary data.</text>
</comment>
<feature type="non-terminal residue" evidence="1">
    <location>
        <position position="1"/>
    </location>
</feature>
<feature type="non-terminal residue" evidence="1">
    <location>
        <position position="127"/>
    </location>
</feature>
<protein>
    <submittedName>
        <fullName evidence="1">Uncharacterized protein</fullName>
    </submittedName>
</protein>
<organism evidence="1 2">
    <name type="scientific">Chaenocephalus aceratus</name>
    <name type="common">Blackfin icefish</name>
    <name type="synonym">Chaenichthys aceratus</name>
    <dbReference type="NCBI Taxonomy" id="36190"/>
    <lineage>
        <taxon>Eukaryota</taxon>
        <taxon>Metazoa</taxon>
        <taxon>Chordata</taxon>
        <taxon>Craniata</taxon>
        <taxon>Vertebrata</taxon>
        <taxon>Euteleostomi</taxon>
        <taxon>Actinopterygii</taxon>
        <taxon>Neopterygii</taxon>
        <taxon>Teleostei</taxon>
        <taxon>Neoteleostei</taxon>
        <taxon>Acanthomorphata</taxon>
        <taxon>Eupercaria</taxon>
        <taxon>Perciformes</taxon>
        <taxon>Notothenioidei</taxon>
        <taxon>Channichthyidae</taxon>
        <taxon>Chaenocephalus</taxon>
    </lineage>
</organism>
<evidence type="ECO:0000313" key="1">
    <source>
        <dbReference type="EMBL" id="KAI4812353.1"/>
    </source>
</evidence>